<dbReference type="Proteomes" id="UP001595075">
    <property type="component" value="Unassembled WGS sequence"/>
</dbReference>
<reference evidence="1 2" key="1">
    <citation type="journal article" date="2024" name="Commun. Biol.">
        <title>Comparative genomic analysis of thermophilic fungi reveals convergent evolutionary adaptations and gene losses.</title>
        <authorList>
            <person name="Steindorff A.S."/>
            <person name="Aguilar-Pontes M.V."/>
            <person name="Robinson A.J."/>
            <person name="Andreopoulos B."/>
            <person name="LaButti K."/>
            <person name="Kuo A."/>
            <person name="Mondo S."/>
            <person name="Riley R."/>
            <person name="Otillar R."/>
            <person name="Haridas S."/>
            <person name="Lipzen A."/>
            <person name="Grimwood J."/>
            <person name="Schmutz J."/>
            <person name="Clum A."/>
            <person name="Reid I.D."/>
            <person name="Moisan M.C."/>
            <person name="Butler G."/>
            <person name="Nguyen T.T.M."/>
            <person name="Dewar K."/>
            <person name="Conant G."/>
            <person name="Drula E."/>
            <person name="Henrissat B."/>
            <person name="Hansel C."/>
            <person name="Singer S."/>
            <person name="Hutchinson M.I."/>
            <person name="de Vries R.P."/>
            <person name="Natvig D.O."/>
            <person name="Powell A.J."/>
            <person name="Tsang A."/>
            <person name="Grigoriev I.V."/>
        </authorList>
    </citation>
    <scope>NUCLEOTIDE SEQUENCE [LARGE SCALE GENOMIC DNA]</scope>
    <source>
        <strain evidence="1 2">CBS 494.80</strain>
    </source>
</reference>
<protein>
    <submittedName>
        <fullName evidence="1">Uncharacterized protein</fullName>
    </submittedName>
</protein>
<organism evidence="1 2">
    <name type="scientific">Oculimacula yallundae</name>
    <dbReference type="NCBI Taxonomy" id="86028"/>
    <lineage>
        <taxon>Eukaryota</taxon>
        <taxon>Fungi</taxon>
        <taxon>Dikarya</taxon>
        <taxon>Ascomycota</taxon>
        <taxon>Pezizomycotina</taxon>
        <taxon>Leotiomycetes</taxon>
        <taxon>Helotiales</taxon>
        <taxon>Ploettnerulaceae</taxon>
        <taxon>Oculimacula</taxon>
    </lineage>
</organism>
<name>A0ABR4CE91_9HELO</name>
<evidence type="ECO:0000313" key="1">
    <source>
        <dbReference type="EMBL" id="KAL2068065.1"/>
    </source>
</evidence>
<evidence type="ECO:0000313" key="2">
    <source>
        <dbReference type="Proteomes" id="UP001595075"/>
    </source>
</evidence>
<accession>A0ABR4CE91</accession>
<proteinExistence type="predicted"/>
<dbReference type="EMBL" id="JAZHXI010000009">
    <property type="protein sequence ID" value="KAL2068065.1"/>
    <property type="molecule type" value="Genomic_DNA"/>
</dbReference>
<keyword evidence="2" id="KW-1185">Reference proteome</keyword>
<sequence>MSMTISKSPSGWSFDAVHVILAQVFYDLAEVEEEVVGLASIVAAGNLAIGTASAVPLPISPNTIFFATDIYFLYVDILDGQAINEIFSDLKNGVSDYDPNERHSIKGEKSKARDTAFKLWYLILQRDFVNEVRDSAKVFNAVLYLVSHAVTFKGGRE</sequence>
<comment type="caution">
    <text evidence="1">The sequence shown here is derived from an EMBL/GenBank/DDBJ whole genome shotgun (WGS) entry which is preliminary data.</text>
</comment>
<gene>
    <name evidence="1" type="ORF">VTL71DRAFT_16163</name>
</gene>